<evidence type="ECO:0000256" key="14">
    <source>
        <dbReference type="RuleBase" id="RU004171"/>
    </source>
</evidence>
<evidence type="ECO:0000256" key="8">
    <source>
        <dbReference type="ARBA" id="ARBA00022857"/>
    </source>
</evidence>
<dbReference type="GO" id="GO:0004412">
    <property type="term" value="F:homoserine dehydrogenase activity"/>
    <property type="evidence" value="ECO:0007669"/>
    <property type="project" value="UniProtKB-EC"/>
</dbReference>
<evidence type="ECO:0000256" key="12">
    <source>
        <dbReference type="PIRSR" id="PIRSR000098-2"/>
    </source>
</evidence>
<evidence type="ECO:0000256" key="13">
    <source>
        <dbReference type="RuleBase" id="RU000579"/>
    </source>
</evidence>
<evidence type="ECO:0000256" key="11">
    <source>
        <dbReference type="PIRSR" id="PIRSR000098-1"/>
    </source>
</evidence>
<evidence type="ECO:0000313" key="17">
    <source>
        <dbReference type="Proteomes" id="UP000009374"/>
    </source>
</evidence>
<evidence type="ECO:0000256" key="9">
    <source>
        <dbReference type="ARBA" id="ARBA00023002"/>
    </source>
</evidence>
<evidence type="ECO:0000256" key="4">
    <source>
        <dbReference type="ARBA" id="ARBA00013213"/>
    </source>
</evidence>
<comment type="similarity">
    <text evidence="3 14">Belongs to the homoserine dehydrogenase family.</text>
</comment>
<dbReference type="SUPFAM" id="SSF51735">
    <property type="entry name" value="NAD(P)-binding Rossmann-fold domains"/>
    <property type="match status" value="1"/>
</dbReference>
<reference evidence="16 17" key="1">
    <citation type="journal article" date="2009" name="Appl. Environ. Microbiol.">
        <title>Community genomic and proteomic analyses of chemoautotrophic iron-oxidizing "Leptospirillum rubarum" (Group II) and "Leptospirillum ferrodiazotrophum" (Group III) bacteria in acid mine drainage biofilms.</title>
        <authorList>
            <person name="Goltsman D.S."/>
            <person name="Denef V.J."/>
            <person name="Singer S.W."/>
            <person name="VerBerkmoes N.C."/>
            <person name="Lefsrud M."/>
            <person name="Mueller R.S."/>
            <person name="Dick G.J."/>
            <person name="Sun C.L."/>
            <person name="Wheeler K.E."/>
            <person name="Zemla A."/>
            <person name="Baker B.J."/>
            <person name="Hauser L."/>
            <person name="Land M."/>
            <person name="Shah M.B."/>
            <person name="Thelen M.P."/>
            <person name="Hettich R.L."/>
            <person name="Banfield J.F."/>
        </authorList>
    </citation>
    <scope>NUCLEOTIDE SEQUENCE [LARGE SCALE GENOMIC DNA]</scope>
</reference>
<dbReference type="PIRSF" id="PIRSF000098">
    <property type="entry name" value="Homoser_dehydrog"/>
    <property type="match status" value="1"/>
</dbReference>
<evidence type="ECO:0000313" key="16">
    <source>
        <dbReference type="EMBL" id="EES51895.1"/>
    </source>
</evidence>
<feature type="binding site" evidence="12">
    <location>
        <position position="113"/>
    </location>
    <ligand>
        <name>NADPH</name>
        <dbReference type="ChEBI" id="CHEBI:57783"/>
    </ligand>
</feature>
<keyword evidence="9 13" id="KW-0560">Oxidoreductase</keyword>
<protein>
    <recommendedName>
        <fullName evidence="5 13">Homoserine dehydrogenase</fullName>
        <ecNumber evidence="4 13">1.1.1.3</ecNumber>
    </recommendedName>
</protein>
<dbReference type="UniPathway" id="UPA00050">
    <property type="reaction ID" value="UER00063"/>
</dbReference>
<feature type="domain" description="ACT" evidence="15">
    <location>
        <begin position="364"/>
        <end position="439"/>
    </location>
</feature>
<dbReference type="Pfam" id="PF00742">
    <property type="entry name" value="Homoserine_dh"/>
    <property type="match status" value="1"/>
</dbReference>
<evidence type="ECO:0000256" key="7">
    <source>
        <dbReference type="ARBA" id="ARBA00022697"/>
    </source>
</evidence>
<dbReference type="SUPFAM" id="SSF55347">
    <property type="entry name" value="Glyceraldehyde-3-phosphate dehydrogenase-like, C-terminal domain"/>
    <property type="match status" value="1"/>
</dbReference>
<dbReference type="AlphaFoldDB" id="C6HZV7"/>
<dbReference type="CDD" id="cd04881">
    <property type="entry name" value="ACT_HSDH-Hom"/>
    <property type="match status" value="1"/>
</dbReference>
<keyword evidence="10 13" id="KW-0486">Methionine biosynthesis</keyword>
<dbReference type="SUPFAM" id="SSF55021">
    <property type="entry name" value="ACT-like"/>
    <property type="match status" value="1"/>
</dbReference>
<sequence length="450" mass="47675">MTTHHENKNAVKVGVIGLGTVGQGFVRLFLRESSLVAQRLGFPLELGAVCDRNPEALAALKVPSGCRKTAEAREILSDPEIPLVVELMGGLEPARTFILEAISAGKSVVTANKALLAHHGEEVFGAVARHGVDLGFEASVGGGIPILRTLRESLAGDRILKVSGIINGTCNYILSSMSRDRVDFGTALKEAQRLGYAEADPTFDIDGIDSAHKISILAAMAFGSPVSLSSVPVEGIRHIQPIDLDFGREFGYVLKLLGIASDQGETIDVRVHPCFLPEETSMLAEVDGVFNAIELLGEALGPLLLFGRGAGGDPTATAVMGDVMECARGISHGSRGQVPALGFPFALRVPRPLCALDSISSEYYLRFMAHDQPGTLSYLSGVLGERGISIESVIQKGRQKGGSVPVVVTTHRATESRVREALSIIDSSPHVTEKTVVIRIESAPMEGALS</sequence>
<gene>
    <name evidence="16" type="ORF">UBAL3_95450115</name>
</gene>
<name>C6HZV7_9BACT</name>
<dbReference type="PROSITE" id="PS51671">
    <property type="entry name" value="ACT"/>
    <property type="match status" value="1"/>
</dbReference>
<dbReference type="InterPro" id="IPR036291">
    <property type="entry name" value="NAD(P)-bd_dom_sf"/>
</dbReference>
<feature type="binding site" evidence="12">
    <location>
        <position position="198"/>
    </location>
    <ligand>
        <name>L-homoserine</name>
        <dbReference type="ChEBI" id="CHEBI:57476"/>
    </ligand>
</feature>
<keyword evidence="7 13" id="KW-0791">Threonine biosynthesis</keyword>
<keyword evidence="8 12" id="KW-0521">NADP</keyword>
<dbReference type="FunFam" id="3.30.70.260:FF:000030">
    <property type="entry name" value="Homoserine dehydrogenase"/>
    <property type="match status" value="1"/>
</dbReference>
<evidence type="ECO:0000256" key="10">
    <source>
        <dbReference type="ARBA" id="ARBA00023167"/>
    </source>
</evidence>
<dbReference type="GO" id="GO:0009086">
    <property type="term" value="P:methionine biosynthetic process"/>
    <property type="evidence" value="ECO:0007669"/>
    <property type="project" value="UniProtKB-KW"/>
</dbReference>
<dbReference type="InterPro" id="IPR001342">
    <property type="entry name" value="HDH_cat"/>
</dbReference>
<dbReference type="UniPathway" id="UPA00051">
    <property type="reaction ID" value="UER00465"/>
</dbReference>
<dbReference type="Proteomes" id="UP000009374">
    <property type="component" value="Unassembled WGS sequence"/>
</dbReference>
<evidence type="ECO:0000256" key="2">
    <source>
        <dbReference type="ARBA" id="ARBA00005062"/>
    </source>
</evidence>
<dbReference type="NCBIfam" id="NF004976">
    <property type="entry name" value="PRK06349.1"/>
    <property type="match status" value="1"/>
</dbReference>
<organism evidence="16 17">
    <name type="scientific">Leptospirillum ferrodiazotrophum</name>
    <dbReference type="NCBI Taxonomy" id="412449"/>
    <lineage>
        <taxon>Bacteria</taxon>
        <taxon>Pseudomonadati</taxon>
        <taxon>Nitrospirota</taxon>
        <taxon>Nitrospiria</taxon>
        <taxon>Nitrospirales</taxon>
        <taxon>Nitrospiraceae</taxon>
        <taxon>Leptospirillum</taxon>
    </lineage>
</organism>
<keyword evidence="17" id="KW-1185">Reference proteome</keyword>
<accession>C6HZV7</accession>
<evidence type="ECO:0000256" key="6">
    <source>
        <dbReference type="ARBA" id="ARBA00022605"/>
    </source>
</evidence>
<dbReference type="FunFam" id="3.30.360.10:FF:000005">
    <property type="entry name" value="Homoserine dehydrogenase"/>
    <property type="match status" value="1"/>
</dbReference>
<keyword evidence="6 13" id="KW-0028">Amino-acid biosynthesis</keyword>
<dbReference type="GO" id="GO:0050661">
    <property type="term" value="F:NADP binding"/>
    <property type="evidence" value="ECO:0007669"/>
    <property type="project" value="InterPro"/>
</dbReference>
<dbReference type="InterPro" id="IPR005106">
    <property type="entry name" value="Asp/hSer_DH_NAD-bd"/>
</dbReference>
<dbReference type="InterPro" id="IPR002912">
    <property type="entry name" value="ACT_dom"/>
</dbReference>
<comment type="pathway">
    <text evidence="2 13">Amino-acid biosynthesis; L-methionine biosynthesis via de novo pathway; L-homoserine from L-aspartate: step 3/3.</text>
</comment>
<dbReference type="PANTHER" id="PTHR43331">
    <property type="entry name" value="HOMOSERINE DEHYDROGENASE"/>
    <property type="match status" value="1"/>
</dbReference>
<evidence type="ECO:0000259" key="15">
    <source>
        <dbReference type="PROSITE" id="PS51671"/>
    </source>
</evidence>
<dbReference type="InterPro" id="IPR019811">
    <property type="entry name" value="HDH_CS"/>
</dbReference>
<feature type="active site" description="Proton donor" evidence="11">
    <location>
        <position position="213"/>
    </location>
</feature>
<evidence type="ECO:0000256" key="3">
    <source>
        <dbReference type="ARBA" id="ARBA00006753"/>
    </source>
</evidence>
<dbReference type="EC" id="1.1.1.3" evidence="4 13"/>
<comment type="pathway">
    <text evidence="1 13">Amino-acid biosynthesis; L-threonine biosynthesis; L-threonine from L-aspartate: step 3/5.</text>
</comment>
<dbReference type="GO" id="GO:0009088">
    <property type="term" value="P:threonine biosynthetic process"/>
    <property type="evidence" value="ECO:0007669"/>
    <property type="project" value="UniProtKB-UniPathway"/>
</dbReference>
<dbReference type="Pfam" id="PF03447">
    <property type="entry name" value="NAD_binding_3"/>
    <property type="match status" value="1"/>
</dbReference>
<dbReference type="Gene3D" id="3.40.50.720">
    <property type="entry name" value="NAD(P)-binding Rossmann-like Domain"/>
    <property type="match status" value="1"/>
</dbReference>
<dbReference type="InterPro" id="IPR016204">
    <property type="entry name" value="HDH"/>
</dbReference>
<comment type="catalytic activity">
    <reaction evidence="13">
        <text>L-homoserine + NADP(+) = L-aspartate 4-semialdehyde + NADPH + H(+)</text>
        <dbReference type="Rhea" id="RHEA:15761"/>
        <dbReference type="ChEBI" id="CHEBI:15378"/>
        <dbReference type="ChEBI" id="CHEBI:57476"/>
        <dbReference type="ChEBI" id="CHEBI:57783"/>
        <dbReference type="ChEBI" id="CHEBI:58349"/>
        <dbReference type="ChEBI" id="CHEBI:537519"/>
        <dbReference type="EC" id="1.1.1.3"/>
    </reaction>
</comment>
<dbReference type="PANTHER" id="PTHR43331:SF1">
    <property type="entry name" value="HOMOSERINE DEHYDROGENASE"/>
    <property type="match status" value="1"/>
</dbReference>
<dbReference type="PROSITE" id="PS01042">
    <property type="entry name" value="HOMOSER_DHGENASE"/>
    <property type="match status" value="1"/>
</dbReference>
<proteinExistence type="inferred from homology"/>
<dbReference type="Gene3D" id="3.30.360.10">
    <property type="entry name" value="Dihydrodipicolinate Reductase, domain 2"/>
    <property type="match status" value="1"/>
</dbReference>
<dbReference type="Gene3D" id="3.30.70.260">
    <property type="match status" value="1"/>
</dbReference>
<evidence type="ECO:0000256" key="1">
    <source>
        <dbReference type="ARBA" id="ARBA00005056"/>
    </source>
</evidence>
<dbReference type="Pfam" id="PF01842">
    <property type="entry name" value="ACT"/>
    <property type="match status" value="1"/>
</dbReference>
<dbReference type="InterPro" id="IPR045865">
    <property type="entry name" value="ACT-like_dom_sf"/>
</dbReference>
<evidence type="ECO:0000256" key="5">
    <source>
        <dbReference type="ARBA" id="ARBA00013376"/>
    </source>
</evidence>
<dbReference type="EMBL" id="GG693884">
    <property type="protein sequence ID" value="EES51895.1"/>
    <property type="molecule type" value="Genomic_DNA"/>
</dbReference>